<dbReference type="EMBL" id="LR743507">
    <property type="protein sequence ID" value="CAA2099203.1"/>
    <property type="molecule type" value="Genomic_DNA"/>
</dbReference>
<name>A0A679ITH1_VARPD</name>
<organism evidence="1">
    <name type="scientific">Variovorax paradoxus</name>
    <dbReference type="NCBI Taxonomy" id="34073"/>
    <lineage>
        <taxon>Bacteria</taxon>
        <taxon>Pseudomonadati</taxon>
        <taxon>Pseudomonadota</taxon>
        <taxon>Betaproteobacteria</taxon>
        <taxon>Burkholderiales</taxon>
        <taxon>Comamonadaceae</taxon>
        <taxon>Variovorax</taxon>
    </lineage>
</organism>
<gene>
    <name evidence="1" type="ORF">VVAX_00119</name>
</gene>
<protein>
    <submittedName>
        <fullName evidence="1">Uncharacterized protein</fullName>
    </submittedName>
</protein>
<dbReference type="AlphaFoldDB" id="A0A679ITH1"/>
<dbReference type="RefSeq" id="WP_339087909.1">
    <property type="nucleotide sequence ID" value="NZ_LR743507.1"/>
</dbReference>
<evidence type="ECO:0000313" key="1">
    <source>
        <dbReference type="EMBL" id="CAA2099203.1"/>
    </source>
</evidence>
<proteinExistence type="predicted"/>
<reference evidence="1" key="1">
    <citation type="submission" date="2019-12" db="EMBL/GenBank/DDBJ databases">
        <authorList>
            <person name="Cremers G."/>
        </authorList>
    </citation>
    <scope>NUCLEOTIDE SEQUENCE</scope>
    <source>
        <strain evidence="1">Vvax</strain>
    </source>
</reference>
<sequence length="226" mass="23991">MSRSIPQITALLAPSFAGARKPFQQYVDKVTLLELYRAYMALTAATLTQLAAAFFPEQLKLLLRDLTQQELGHLGGMNLATRQSLGQMNGPWVKAMLRILNAPPPTVFADFQLGAVPPAYVVNANGALEQTSTQPALQNTVLTERTAAAIASRNLIFDVAGNCVAEINFANHGGTAVSGHAHVYPVACVPLTGHHGMGTPHVDMADYPPAWRTLPGGVNPGTPLGT</sequence>
<accession>A0A679ITH1</accession>